<name>A0AB34GBS1_ESCRO</name>
<dbReference type="PROSITE" id="PS50102">
    <property type="entry name" value="RRM"/>
    <property type="match status" value="1"/>
</dbReference>
<dbReference type="Proteomes" id="UP001159641">
    <property type="component" value="Unassembled WGS sequence"/>
</dbReference>
<accession>A0AB34GBS1</accession>
<keyword evidence="5 11" id="KW-0863">Zinc-finger</keyword>
<feature type="zinc finger region" description="C3H1-type" evidence="11">
    <location>
        <begin position="203"/>
        <end position="231"/>
    </location>
</feature>
<sequence>PRGRAATATARGCARPQARPFRPTLTGRGCAGKMAAPEKMVIPEKLSHKKYRAALKKEKRKKRRQELARLRDSGLSQKEEEEETAADAFIEEQRREEERLLERERQKLHEEWLLREQKAQEEFRIRKEKEEAARKRQEEEERKLKEEWEEQQRKEREEEQQKLQEKKEREEAVQKMLEQAENELENGTTWQNPEPPMELRIMEKDRANCPFYSKTGACRFGDRCSRKHNFPASSPTLLIKSMFMTFGMEQCRRDDYDPDASLEYSEEETYQQFLDFYDDVLPEFKNVGKVVQFKVSCNWEPHLRGNVYVQYQSEEECQAALALFNGRWYAGRQLQCEFCPVTRWKMAICGLFEIQQCPRGKHCNFLHVFRNPNNEFWEANRDMYLSPDRTGSCFSKNSERRERLGRHDDYYSRPRRRRRSPGPAHSYKRNGEAERRRRRRRRSHGGKKSHKHTSKSRERHSSRSRGRKRGRSRGRGSRSRRSRSRSSSRSRSRGRRTSGSRD</sequence>
<feature type="compositionally biased region" description="Basic residues" evidence="12">
    <location>
        <begin position="436"/>
        <end position="454"/>
    </location>
</feature>
<feature type="region of interest" description="Disordered" evidence="12">
    <location>
        <begin position="1"/>
        <end position="30"/>
    </location>
</feature>
<evidence type="ECO:0000256" key="6">
    <source>
        <dbReference type="ARBA" id="ARBA00022833"/>
    </source>
</evidence>
<dbReference type="Pfam" id="PF00076">
    <property type="entry name" value="RRM_1"/>
    <property type="match status" value="1"/>
</dbReference>
<dbReference type="PANTHER" id="PTHR12620">
    <property type="entry name" value="U2 SNRNP AUXILIARY FACTOR, SMALL SUBUNIT"/>
    <property type="match status" value="1"/>
</dbReference>
<dbReference type="GO" id="GO:1990904">
    <property type="term" value="C:ribonucleoprotein complex"/>
    <property type="evidence" value="ECO:0007669"/>
    <property type="project" value="UniProtKB-KW"/>
</dbReference>
<evidence type="ECO:0000256" key="3">
    <source>
        <dbReference type="ARBA" id="ARBA00022723"/>
    </source>
</evidence>
<feature type="zinc finger region" description="C3H1-type" evidence="11">
    <location>
        <begin position="343"/>
        <end position="370"/>
    </location>
</feature>
<keyword evidence="9" id="KW-0687">Ribonucleoprotein</keyword>
<evidence type="ECO:0000313" key="15">
    <source>
        <dbReference type="EMBL" id="KAJ8776833.1"/>
    </source>
</evidence>
<keyword evidence="16" id="KW-1185">Reference proteome</keyword>
<dbReference type="PROSITE" id="PS50103">
    <property type="entry name" value="ZF_C3H1"/>
    <property type="match status" value="2"/>
</dbReference>
<dbReference type="Pfam" id="PF00642">
    <property type="entry name" value="zf-CCCH"/>
    <property type="match status" value="1"/>
</dbReference>
<organism evidence="15 16">
    <name type="scientific">Eschrichtius robustus</name>
    <name type="common">California gray whale</name>
    <name type="synonym">Eschrichtius gibbosus</name>
    <dbReference type="NCBI Taxonomy" id="9764"/>
    <lineage>
        <taxon>Eukaryota</taxon>
        <taxon>Metazoa</taxon>
        <taxon>Chordata</taxon>
        <taxon>Craniata</taxon>
        <taxon>Vertebrata</taxon>
        <taxon>Euteleostomi</taxon>
        <taxon>Mammalia</taxon>
        <taxon>Eutheria</taxon>
        <taxon>Laurasiatheria</taxon>
        <taxon>Artiodactyla</taxon>
        <taxon>Whippomorpha</taxon>
        <taxon>Cetacea</taxon>
        <taxon>Mysticeti</taxon>
        <taxon>Eschrichtiidae</taxon>
        <taxon>Eschrichtius</taxon>
    </lineage>
</organism>
<feature type="region of interest" description="Disordered" evidence="12">
    <location>
        <begin position="394"/>
        <end position="502"/>
    </location>
</feature>
<protein>
    <submittedName>
        <fullName evidence="15">Uncharacterized protein</fullName>
    </submittedName>
</protein>
<dbReference type="GO" id="GO:0000398">
    <property type="term" value="P:mRNA splicing, via spliceosome"/>
    <property type="evidence" value="ECO:0007669"/>
    <property type="project" value="InterPro"/>
</dbReference>
<evidence type="ECO:0000256" key="12">
    <source>
        <dbReference type="SAM" id="MobiDB-lite"/>
    </source>
</evidence>
<gene>
    <name evidence="15" type="ORF">J1605_015124</name>
</gene>
<dbReference type="GO" id="GO:0008270">
    <property type="term" value="F:zinc ion binding"/>
    <property type="evidence" value="ECO:0007669"/>
    <property type="project" value="UniProtKB-KW"/>
</dbReference>
<feature type="non-terminal residue" evidence="15">
    <location>
        <position position="1"/>
    </location>
</feature>
<evidence type="ECO:0000256" key="8">
    <source>
        <dbReference type="ARBA" id="ARBA00023242"/>
    </source>
</evidence>
<comment type="subcellular location">
    <subcellularLocation>
        <location evidence="1">Nucleus</location>
    </subcellularLocation>
</comment>
<feature type="compositionally biased region" description="Low complexity" evidence="12">
    <location>
        <begin position="1"/>
        <end position="15"/>
    </location>
</feature>
<dbReference type="CDD" id="cd12540">
    <property type="entry name" value="RRM_U2AFBPL"/>
    <property type="match status" value="1"/>
</dbReference>
<evidence type="ECO:0000256" key="9">
    <source>
        <dbReference type="ARBA" id="ARBA00023274"/>
    </source>
</evidence>
<feature type="region of interest" description="Disordered" evidence="12">
    <location>
        <begin position="47"/>
        <end position="92"/>
    </location>
</feature>
<keyword evidence="4" id="KW-0677">Repeat</keyword>
<dbReference type="InterPro" id="IPR012677">
    <property type="entry name" value="Nucleotide-bd_a/b_plait_sf"/>
</dbReference>
<dbReference type="InterPro" id="IPR000571">
    <property type="entry name" value="Znf_CCCH"/>
</dbReference>
<dbReference type="InterPro" id="IPR009145">
    <property type="entry name" value="U2AF_small"/>
</dbReference>
<feature type="domain" description="RRM" evidence="13">
    <location>
        <begin position="235"/>
        <end position="341"/>
    </location>
</feature>
<dbReference type="FunFam" id="3.30.70.330:FF:000209">
    <property type="entry name" value="U2 small nuclear ribonucleoprotein auxiliary factor 35 kDa subunit-related protein 2"/>
    <property type="match status" value="1"/>
</dbReference>
<evidence type="ECO:0000256" key="1">
    <source>
        <dbReference type="ARBA" id="ARBA00004123"/>
    </source>
</evidence>
<evidence type="ECO:0000259" key="13">
    <source>
        <dbReference type="PROSITE" id="PS50102"/>
    </source>
</evidence>
<dbReference type="PRINTS" id="PR01848">
    <property type="entry name" value="U2AUXFACTOR"/>
</dbReference>
<feature type="domain" description="C3H1-type" evidence="14">
    <location>
        <begin position="203"/>
        <end position="231"/>
    </location>
</feature>
<dbReference type="GO" id="GO:0003723">
    <property type="term" value="F:RNA binding"/>
    <property type="evidence" value="ECO:0007669"/>
    <property type="project" value="UniProtKB-UniRule"/>
</dbReference>
<feature type="compositionally biased region" description="Basic residues" evidence="12">
    <location>
        <begin position="462"/>
        <end position="502"/>
    </location>
</feature>
<evidence type="ECO:0000256" key="7">
    <source>
        <dbReference type="ARBA" id="ARBA00022884"/>
    </source>
</evidence>
<keyword evidence="6 11" id="KW-0862">Zinc</keyword>
<keyword evidence="2" id="KW-0597">Phosphoprotein</keyword>
<dbReference type="AlphaFoldDB" id="A0AB34GBS1"/>
<dbReference type="InterPro" id="IPR003954">
    <property type="entry name" value="RRM_euk-type"/>
</dbReference>
<reference evidence="15 16" key="1">
    <citation type="submission" date="2022-11" db="EMBL/GenBank/DDBJ databases">
        <title>Whole genome sequence of Eschrichtius robustus ER-17-0199.</title>
        <authorList>
            <person name="Bruniche-Olsen A."/>
            <person name="Black A.N."/>
            <person name="Fields C.J."/>
            <person name="Walden K."/>
            <person name="Dewoody J.A."/>
        </authorList>
    </citation>
    <scope>NUCLEOTIDE SEQUENCE [LARGE SCALE GENOMIC DNA]</scope>
    <source>
        <strain evidence="15">ER-17-0199</strain>
        <tissue evidence="15">Blubber</tissue>
    </source>
</reference>
<evidence type="ECO:0000313" key="16">
    <source>
        <dbReference type="Proteomes" id="UP001159641"/>
    </source>
</evidence>
<dbReference type="Gene3D" id="3.30.70.330">
    <property type="match status" value="1"/>
</dbReference>
<dbReference type="SMART" id="SM00356">
    <property type="entry name" value="ZnF_C3H1"/>
    <property type="match status" value="2"/>
</dbReference>
<dbReference type="SUPFAM" id="SSF54928">
    <property type="entry name" value="RNA-binding domain, RBD"/>
    <property type="match status" value="1"/>
</dbReference>
<dbReference type="InterPro" id="IPR000504">
    <property type="entry name" value="RRM_dom"/>
</dbReference>
<evidence type="ECO:0000256" key="10">
    <source>
        <dbReference type="PROSITE-ProRule" id="PRU00176"/>
    </source>
</evidence>
<dbReference type="SMART" id="SM00361">
    <property type="entry name" value="RRM_1"/>
    <property type="match status" value="1"/>
</dbReference>
<keyword evidence="7 10" id="KW-0694">RNA-binding</keyword>
<evidence type="ECO:0000256" key="2">
    <source>
        <dbReference type="ARBA" id="ARBA00022553"/>
    </source>
</evidence>
<evidence type="ECO:0000259" key="14">
    <source>
        <dbReference type="PROSITE" id="PS50103"/>
    </source>
</evidence>
<feature type="compositionally biased region" description="Basic residues" evidence="12">
    <location>
        <begin position="47"/>
        <end position="64"/>
    </location>
</feature>
<dbReference type="EMBL" id="JAIQCJ010002347">
    <property type="protein sequence ID" value="KAJ8776833.1"/>
    <property type="molecule type" value="Genomic_DNA"/>
</dbReference>
<comment type="caution">
    <text evidence="15">The sequence shown here is derived from an EMBL/GenBank/DDBJ whole genome shotgun (WGS) entry which is preliminary data.</text>
</comment>
<evidence type="ECO:0000256" key="5">
    <source>
        <dbReference type="ARBA" id="ARBA00022771"/>
    </source>
</evidence>
<feature type="region of interest" description="Disordered" evidence="12">
    <location>
        <begin position="123"/>
        <end position="153"/>
    </location>
</feature>
<evidence type="ECO:0000256" key="11">
    <source>
        <dbReference type="PROSITE-ProRule" id="PRU00723"/>
    </source>
</evidence>
<dbReference type="InterPro" id="IPR035979">
    <property type="entry name" value="RBD_domain_sf"/>
</dbReference>
<keyword evidence="3 11" id="KW-0479">Metal-binding</keyword>
<feature type="compositionally biased region" description="Basic and acidic residues" evidence="12">
    <location>
        <begin position="397"/>
        <end position="412"/>
    </location>
</feature>
<proteinExistence type="predicted"/>
<keyword evidence="8" id="KW-0539">Nucleus</keyword>
<evidence type="ECO:0000256" key="4">
    <source>
        <dbReference type="ARBA" id="ARBA00022737"/>
    </source>
</evidence>
<feature type="domain" description="C3H1-type" evidence="14">
    <location>
        <begin position="343"/>
        <end position="370"/>
    </location>
</feature>
<dbReference type="GO" id="GO:0089701">
    <property type="term" value="C:U2AF complex"/>
    <property type="evidence" value="ECO:0007669"/>
    <property type="project" value="InterPro"/>
</dbReference>